<protein>
    <submittedName>
        <fullName evidence="1">Uncharacterized protein</fullName>
    </submittedName>
</protein>
<sequence length="74" mass="8627">MLVTISEILASDKRILSFYDPVPFEALTYEGLLDLEEDVRDYAITCYSPVKVPGRSEPLYEAWYIRKDVMNYVD</sequence>
<evidence type="ECO:0000313" key="2">
    <source>
        <dbReference type="Proteomes" id="UP000217065"/>
    </source>
</evidence>
<dbReference type="RefSeq" id="WP_023559429.1">
    <property type="nucleotide sequence ID" value="NZ_NOKQ01000274.1"/>
</dbReference>
<comment type="caution">
    <text evidence="1">The sequence shown here is derived from an EMBL/GenBank/DDBJ whole genome shotgun (WGS) entry which is preliminary data.</text>
</comment>
<dbReference type="Proteomes" id="UP000217065">
    <property type="component" value="Unassembled WGS sequence"/>
</dbReference>
<reference evidence="1 2" key="1">
    <citation type="submission" date="2017-07" db="EMBL/GenBank/DDBJ databases">
        <title>Tetzosporium hominis gen.nov. sp.nov.</title>
        <authorList>
            <person name="Tetz G."/>
            <person name="Tetz V."/>
        </authorList>
    </citation>
    <scope>NUCLEOTIDE SEQUENCE [LARGE SCALE GENOMIC DNA]</scope>
    <source>
        <strain evidence="1 2">VT-49</strain>
    </source>
</reference>
<keyword evidence="2" id="KW-1185">Reference proteome</keyword>
<name>A0A264W138_9BACL</name>
<accession>A0A264W138</accession>
<organism evidence="1 2">
    <name type="scientific">Tetzosporium hominis</name>
    <dbReference type="NCBI Taxonomy" id="2020506"/>
    <lineage>
        <taxon>Bacteria</taxon>
        <taxon>Bacillati</taxon>
        <taxon>Bacillota</taxon>
        <taxon>Bacilli</taxon>
        <taxon>Bacillales</taxon>
        <taxon>Caryophanaceae</taxon>
        <taxon>Tetzosporium</taxon>
    </lineage>
</organism>
<dbReference type="EMBL" id="NOKQ01000274">
    <property type="protein sequence ID" value="OZS77299.1"/>
    <property type="molecule type" value="Genomic_DNA"/>
</dbReference>
<dbReference type="AlphaFoldDB" id="A0A264W138"/>
<gene>
    <name evidence="1" type="ORF">CF394_12140</name>
</gene>
<evidence type="ECO:0000313" key="1">
    <source>
        <dbReference type="EMBL" id="OZS77299.1"/>
    </source>
</evidence>
<proteinExistence type="predicted"/>
<dbReference type="OrthoDB" id="2428765at2"/>